<protein>
    <submittedName>
        <fullName evidence="1">Uncharacterized protein</fullName>
    </submittedName>
</protein>
<keyword evidence="2" id="KW-1185">Reference proteome</keyword>
<reference evidence="1 2" key="1">
    <citation type="submission" date="2023-06" db="EMBL/GenBank/DDBJ databases">
        <authorList>
            <person name="Zeman M."/>
            <person name="Kubasova T."/>
            <person name="Jahodarova E."/>
            <person name="Nykrynova M."/>
            <person name="Rychlik I."/>
        </authorList>
    </citation>
    <scope>NUCLEOTIDE SEQUENCE [LARGE SCALE GENOMIC DNA]</scope>
    <source>
        <strain evidence="1 2">ET4</strain>
    </source>
</reference>
<accession>A0ABT7UA46</accession>
<name>A0ABT7UA46_9BACE</name>
<reference evidence="2" key="2">
    <citation type="submission" date="2023-07" db="EMBL/GenBank/DDBJ databases">
        <title>Identification and characterization of horizontal gene transfer across gut microbiota members of farm animals based on homology search.</title>
        <authorList>
            <person name="Schwarzerova J."/>
            <person name="Nykrynova M."/>
            <person name="Jureckova K."/>
            <person name="Cejkova D."/>
            <person name="Rychlik I."/>
        </authorList>
    </citation>
    <scope>NUCLEOTIDE SEQUENCE [LARGE SCALE GENOMIC DNA]</scope>
    <source>
        <strain evidence="2">ET4</strain>
    </source>
</reference>
<evidence type="ECO:0000313" key="1">
    <source>
        <dbReference type="EMBL" id="MDM8146673.1"/>
    </source>
</evidence>
<sequence length="60" mass="7047">MVCKLLDPITTQIEGMVRLNNVFNTSNMAFHQKEGARHEFRPIPEYLYNALPFFFPKSDE</sequence>
<proteinExistence type="predicted"/>
<organism evidence="1 2">
    <name type="scientific">Bacteroides eggerthii</name>
    <dbReference type="NCBI Taxonomy" id="28111"/>
    <lineage>
        <taxon>Bacteria</taxon>
        <taxon>Pseudomonadati</taxon>
        <taxon>Bacteroidota</taxon>
        <taxon>Bacteroidia</taxon>
        <taxon>Bacteroidales</taxon>
        <taxon>Bacteroidaceae</taxon>
        <taxon>Bacteroides</taxon>
    </lineage>
</organism>
<evidence type="ECO:0000313" key="2">
    <source>
        <dbReference type="Proteomes" id="UP001228403"/>
    </source>
</evidence>
<comment type="caution">
    <text evidence="1">The sequence shown here is derived from an EMBL/GenBank/DDBJ whole genome shotgun (WGS) entry which is preliminary data.</text>
</comment>
<dbReference type="EMBL" id="JAUDCF010000042">
    <property type="protein sequence ID" value="MDM8146673.1"/>
    <property type="molecule type" value="Genomic_DNA"/>
</dbReference>
<dbReference type="Proteomes" id="UP001228403">
    <property type="component" value="Unassembled WGS sequence"/>
</dbReference>
<gene>
    <name evidence="1" type="ORF">QUW02_12210</name>
</gene>